<dbReference type="RefSeq" id="WP_191126033.1">
    <property type="nucleotide sequence ID" value="NZ_JACXWY010000040.1"/>
</dbReference>
<keyword evidence="3" id="KW-1185">Reference proteome</keyword>
<dbReference type="InterPro" id="IPR000182">
    <property type="entry name" value="GNAT_dom"/>
</dbReference>
<dbReference type="Gene3D" id="3.40.630.30">
    <property type="match status" value="1"/>
</dbReference>
<proteinExistence type="predicted"/>
<evidence type="ECO:0000313" key="2">
    <source>
        <dbReference type="EMBL" id="MBD3849477.1"/>
    </source>
</evidence>
<sequence length="179" mass="20260">MLPSFETERLLIRPRSMADFDACLAMDRDPDVTQYIVGPWDDPVAHQAFLTDRIQRSFGDGLGYWSIFPRAEPNQFLGWILLIPYDGIGPEIEIGWRLNRLAWGKGFATEAARPFVRHAFELLKLPRIVADINPANASSIRVARKIGMRFVGDIEHDGALLKSYLMTAEDFKSAAPIDR</sequence>
<evidence type="ECO:0000313" key="3">
    <source>
        <dbReference type="Proteomes" id="UP000619295"/>
    </source>
</evidence>
<name>A0A927I366_9HYPH</name>
<dbReference type="AlphaFoldDB" id="A0A927I366"/>
<feature type="domain" description="N-acetyltransferase" evidence="1">
    <location>
        <begin position="10"/>
        <end position="167"/>
    </location>
</feature>
<evidence type="ECO:0000259" key="1">
    <source>
        <dbReference type="PROSITE" id="PS51186"/>
    </source>
</evidence>
<dbReference type="PANTHER" id="PTHR43792:SF1">
    <property type="entry name" value="N-ACETYLTRANSFERASE DOMAIN-CONTAINING PROTEIN"/>
    <property type="match status" value="1"/>
</dbReference>
<organism evidence="2 3">
    <name type="scientific">Bosea spartocytisi</name>
    <dbReference type="NCBI Taxonomy" id="2773451"/>
    <lineage>
        <taxon>Bacteria</taxon>
        <taxon>Pseudomonadati</taxon>
        <taxon>Pseudomonadota</taxon>
        <taxon>Alphaproteobacteria</taxon>
        <taxon>Hyphomicrobiales</taxon>
        <taxon>Boseaceae</taxon>
        <taxon>Bosea</taxon>
    </lineage>
</organism>
<gene>
    <name evidence="2" type="ORF">IED13_27575</name>
</gene>
<dbReference type="InterPro" id="IPR051531">
    <property type="entry name" value="N-acetyltransferase"/>
</dbReference>
<dbReference type="InterPro" id="IPR016181">
    <property type="entry name" value="Acyl_CoA_acyltransferase"/>
</dbReference>
<accession>A0A927I366</accession>
<reference evidence="2" key="1">
    <citation type="submission" date="2020-09" db="EMBL/GenBank/DDBJ databases">
        <title>Bosea spartocytisi sp. nov. a root nodule endophyte of Spartocytisus supranubius in the high mountain ecosystem fo the Teide National Park (Canary Islands, Spain).</title>
        <authorList>
            <person name="Pulido-Suarez L."/>
            <person name="Peix A."/>
            <person name="Igual J.M."/>
            <person name="Socas-Perez N."/>
            <person name="Velazquez E."/>
            <person name="Flores-Felix J.D."/>
            <person name="Leon-Barrios M."/>
        </authorList>
    </citation>
    <scope>NUCLEOTIDE SEQUENCE</scope>
    <source>
        <strain evidence="2">SSUT16</strain>
    </source>
</reference>
<dbReference type="SUPFAM" id="SSF55729">
    <property type="entry name" value="Acyl-CoA N-acyltransferases (Nat)"/>
    <property type="match status" value="1"/>
</dbReference>
<dbReference type="EMBL" id="JACXWY010000040">
    <property type="protein sequence ID" value="MBD3849477.1"/>
    <property type="molecule type" value="Genomic_DNA"/>
</dbReference>
<protein>
    <submittedName>
        <fullName evidence="2">GNAT family N-acetyltransferase</fullName>
    </submittedName>
</protein>
<dbReference type="PROSITE" id="PS51186">
    <property type="entry name" value="GNAT"/>
    <property type="match status" value="1"/>
</dbReference>
<dbReference type="Proteomes" id="UP000619295">
    <property type="component" value="Unassembled WGS sequence"/>
</dbReference>
<dbReference type="GO" id="GO:0016747">
    <property type="term" value="F:acyltransferase activity, transferring groups other than amino-acyl groups"/>
    <property type="evidence" value="ECO:0007669"/>
    <property type="project" value="InterPro"/>
</dbReference>
<dbReference type="PANTHER" id="PTHR43792">
    <property type="entry name" value="GNAT FAMILY, PUTATIVE (AFU_ORTHOLOGUE AFUA_3G00765)-RELATED-RELATED"/>
    <property type="match status" value="1"/>
</dbReference>
<comment type="caution">
    <text evidence="2">The sequence shown here is derived from an EMBL/GenBank/DDBJ whole genome shotgun (WGS) entry which is preliminary data.</text>
</comment>
<dbReference type="Pfam" id="PF13302">
    <property type="entry name" value="Acetyltransf_3"/>
    <property type="match status" value="1"/>
</dbReference>